<protein>
    <submittedName>
        <fullName evidence="1">Uncharacterized protein</fullName>
    </submittedName>
</protein>
<gene>
    <name evidence="1" type="ORF">SAMN05421806_1314</name>
</gene>
<dbReference type="AlphaFoldDB" id="A0A1G9JGV2"/>
<name>A0A1G9JGV2_9ACTN</name>
<reference evidence="1 2" key="1">
    <citation type="submission" date="2016-10" db="EMBL/GenBank/DDBJ databases">
        <authorList>
            <person name="de Groot N.N."/>
        </authorList>
    </citation>
    <scope>NUCLEOTIDE SEQUENCE [LARGE SCALE GENOMIC DNA]</scope>
    <source>
        <strain evidence="1 2">CGMCC 4.5727</strain>
    </source>
</reference>
<proteinExistence type="predicted"/>
<accession>A0A1G9JGV2</accession>
<evidence type="ECO:0000313" key="2">
    <source>
        <dbReference type="Proteomes" id="UP000199155"/>
    </source>
</evidence>
<dbReference type="OrthoDB" id="275232at2"/>
<keyword evidence="2" id="KW-1185">Reference proteome</keyword>
<dbReference type="Proteomes" id="UP000199155">
    <property type="component" value="Unassembled WGS sequence"/>
</dbReference>
<dbReference type="STRING" id="417292.SAMN05421806_1314"/>
<evidence type="ECO:0000313" key="1">
    <source>
        <dbReference type="EMBL" id="SDL36809.1"/>
    </source>
</evidence>
<dbReference type="EMBL" id="FNFF01000031">
    <property type="protein sequence ID" value="SDL36809.1"/>
    <property type="molecule type" value="Genomic_DNA"/>
</dbReference>
<organism evidence="1 2">
    <name type="scientific">Streptomyces indicus</name>
    <dbReference type="NCBI Taxonomy" id="417292"/>
    <lineage>
        <taxon>Bacteria</taxon>
        <taxon>Bacillati</taxon>
        <taxon>Actinomycetota</taxon>
        <taxon>Actinomycetes</taxon>
        <taxon>Kitasatosporales</taxon>
        <taxon>Streptomycetaceae</taxon>
        <taxon>Streptomyces</taxon>
    </lineage>
</organism>
<sequence>MNIGGFYQEFWSSAFGVLTGAVTDFVAKAPYEDSEKIMAYLRSGYEMISTMGMTRDVLGSDQQFAGGDSLISDGEWLCRGDTWHYVRLHNMQLPEEFLAHVREVGYIMPAVERPRLLDVSTYIQERW</sequence>